<name>A0A2W4WZJ6_9CYAN</name>
<reference evidence="2 3" key="2">
    <citation type="submission" date="2018-06" db="EMBL/GenBank/DDBJ databases">
        <title>Metagenomic assembly of (sub)arctic Cyanobacteria and their associated microbiome from non-axenic cultures.</title>
        <authorList>
            <person name="Baurain D."/>
        </authorList>
    </citation>
    <scope>NUCLEOTIDE SEQUENCE [LARGE SCALE GENOMIC DNA]</scope>
    <source>
        <strain evidence="2">ULC027bin1</strain>
    </source>
</reference>
<accession>A0A2W4WZJ6</accession>
<protein>
    <recommendedName>
        <fullName evidence="1">Transposase DDE domain-containing protein</fullName>
    </recommendedName>
</protein>
<comment type="caution">
    <text evidence="2">The sequence shown here is derived from an EMBL/GenBank/DDBJ whole genome shotgun (WGS) entry which is preliminary data.</text>
</comment>
<dbReference type="EMBL" id="QBMP01000186">
    <property type="protein sequence ID" value="PZO50563.1"/>
    <property type="molecule type" value="Genomic_DNA"/>
</dbReference>
<dbReference type="AlphaFoldDB" id="A0A2W4WZJ6"/>
<evidence type="ECO:0000259" key="1">
    <source>
        <dbReference type="Pfam" id="PF13737"/>
    </source>
</evidence>
<dbReference type="InterPro" id="IPR025668">
    <property type="entry name" value="Tnp_DDE_dom"/>
</dbReference>
<sequence length="209" mass="23719">MSYRIRSWSEYNAGLKQRGSLTFWLDDTAFSEWVAKEKSGKRGASKTYSDVAIATFETIKAVYRQAGRQTEGLLVSLFDLMGIALSVLRPQHRTSTQRRFESEITCGLAYWCGISRVDSTGIKVYGEGEWKRRGVAPLCGARECAPRQKIIRYHRRSLAATTMFRHKAVFGGKIRSRKFDNQVAEILLQCAALNRMIQLAKPDAVWVDD</sequence>
<dbReference type="Proteomes" id="UP000249794">
    <property type="component" value="Unassembled WGS sequence"/>
</dbReference>
<organism evidence="2 3">
    <name type="scientific">Phormidesmis priestleyi</name>
    <dbReference type="NCBI Taxonomy" id="268141"/>
    <lineage>
        <taxon>Bacteria</taxon>
        <taxon>Bacillati</taxon>
        <taxon>Cyanobacteriota</taxon>
        <taxon>Cyanophyceae</taxon>
        <taxon>Leptolyngbyales</taxon>
        <taxon>Leptolyngbyaceae</taxon>
        <taxon>Phormidesmis</taxon>
    </lineage>
</organism>
<dbReference type="PANTHER" id="PTHR34631:SF3">
    <property type="entry name" value="ISSOD12 TRANSPOSASE TNPA_ISSOD12"/>
    <property type="match status" value="1"/>
</dbReference>
<evidence type="ECO:0000313" key="2">
    <source>
        <dbReference type="EMBL" id="PZO50563.1"/>
    </source>
</evidence>
<proteinExistence type="predicted"/>
<dbReference type="Pfam" id="PF13737">
    <property type="entry name" value="DDE_Tnp_1_5"/>
    <property type="match status" value="1"/>
</dbReference>
<dbReference type="InterPro" id="IPR053172">
    <property type="entry name" value="Tn903_transposase"/>
</dbReference>
<evidence type="ECO:0000313" key="3">
    <source>
        <dbReference type="Proteomes" id="UP000249794"/>
    </source>
</evidence>
<dbReference type="PANTHER" id="PTHR34631">
    <property type="match status" value="1"/>
</dbReference>
<reference evidence="3" key="1">
    <citation type="submission" date="2018-04" db="EMBL/GenBank/DDBJ databases">
        <authorList>
            <person name="Cornet L."/>
        </authorList>
    </citation>
    <scope>NUCLEOTIDE SEQUENCE [LARGE SCALE GENOMIC DNA]</scope>
</reference>
<feature type="domain" description="Transposase DDE" evidence="1">
    <location>
        <begin position="16"/>
        <end position="127"/>
    </location>
</feature>
<gene>
    <name evidence="2" type="ORF">DCF15_15745</name>
</gene>